<dbReference type="Proteomes" id="UP000616151">
    <property type="component" value="Unassembled WGS sequence"/>
</dbReference>
<evidence type="ECO:0000313" key="2">
    <source>
        <dbReference type="Proteomes" id="UP000616151"/>
    </source>
</evidence>
<reference evidence="1" key="1">
    <citation type="submission" date="2021-01" db="EMBL/GenBank/DDBJ databases">
        <authorList>
            <person name="Sun Q."/>
        </authorList>
    </citation>
    <scope>NUCLEOTIDE SEQUENCE</scope>
    <source>
        <strain evidence="1">YIM B02566</strain>
    </source>
</reference>
<protein>
    <submittedName>
        <fullName evidence="1">DUF2066 domain-containing protein</fullName>
    </submittedName>
</protein>
<organism evidence="1 2">
    <name type="scientific">Taklimakanibacter albus</name>
    <dbReference type="NCBI Taxonomy" id="2800327"/>
    <lineage>
        <taxon>Bacteria</taxon>
        <taxon>Pseudomonadati</taxon>
        <taxon>Pseudomonadota</taxon>
        <taxon>Alphaproteobacteria</taxon>
        <taxon>Hyphomicrobiales</taxon>
        <taxon>Aestuariivirgaceae</taxon>
        <taxon>Taklimakanibacter</taxon>
    </lineage>
</organism>
<keyword evidence="2" id="KW-1185">Reference proteome</keyword>
<comment type="caution">
    <text evidence="1">The sequence shown here is derived from an EMBL/GenBank/DDBJ whole genome shotgun (WGS) entry which is preliminary data.</text>
</comment>
<proteinExistence type="predicted"/>
<dbReference type="EMBL" id="JAENHL010000006">
    <property type="protein sequence ID" value="MBK1865689.1"/>
    <property type="molecule type" value="Genomic_DNA"/>
</dbReference>
<gene>
    <name evidence="1" type="ORF">JHL16_04945</name>
</gene>
<sequence length="270" mass="29228">MRAIGIMLLFILSLNGAAWAQSAESDLYRGRTLVTGIRDETRLPAVPVCLLDVLAKASGDARLLHDPRAEKIAAGGTLLVTEYAFRDRLAGRQIHDEQGTRDRPYYLTITFDPKRIDAALAALGSKPWTAERPRLALFLVVDNASNVYALANDATFGRDQRDSLVDASWKVGMPVMLPSESDLAAAGLTADALSSAEPAKLAQSAKRMGADLALSGRLVWNKGTLGWAAEWHLFDGKTVHKWKIKDVNFDDAFRDALRGAALILSGSGTP</sequence>
<evidence type="ECO:0000313" key="1">
    <source>
        <dbReference type="EMBL" id="MBK1865689.1"/>
    </source>
</evidence>
<accession>A0ACC5QZ53</accession>
<name>A0ACC5QZ53_9HYPH</name>